<evidence type="ECO:0000313" key="2">
    <source>
        <dbReference type="Ensembl" id="ENSJJAP00000018503.1"/>
    </source>
</evidence>
<dbReference type="Ensembl" id="ENSJJAT00000025033.1">
    <property type="protein sequence ID" value="ENSJJAP00000018503.1"/>
    <property type="gene ID" value="ENSJJAG00000019757.1"/>
</dbReference>
<accession>A0A8C5P2N1</accession>
<organism evidence="2 3">
    <name type="scientific">Jaculus jaculus</name>
    <name type="common">Lesser Egyptian jerboa</name>
    <dbReference type="NCBI Taxonomy" id="51337"/>
    <lineage>
        <taxon>Eukaryota</taxon>
        <taxon>Metazoa</taxon>
        <taxon>Chordata</taxon>
        <taxon>Craniata</taxon>
        <taxon>Vertebrata</taxon>
        <taxon>Euteleostomi</taxon>
        <taxon>Mammalia</taxon>
        <taxon>Eutheria</taxon>
        <taxon>Euarchontoglires</taxon>
        <taxon>Glires</taxon>
        <taxon>Rodentia</taxon>
        <taxon>Myomorpha</taxon>
        <taxon>Dipodoidea</taxon>
        <taxon>Dipodidae</taxon>
        <taxon>Dipodinae</taxon>
        <taxon>Jaculus</taxon>
    </lineage>
</organism>
<reference evidence="2" key="1">
    <citation type="submission" date="2025-08" db="UniProtKB">
        <authorList>
            <consortium name="Ensembl"/>
        </authorList>
    </citation>
    <scope>IDENTIFICATION</scope>
</reference>
<dbReference type="AlphaFoldDB" id="A0A8C5P2N1"/>
<name>A0A8C5P2N1_JACJA</name>
<reference evidence="2" key="2">
    <citation type="submission" date="2025-09" db="UniProtKB">
        <authorList>
            <consortium name="Ensembl"/>
        </authorList>
    </citation>
    <scope>IDENTIFICATION</scope>
</reference>
<keyword evidence="3" id="KW-1185">Reference proteome</keyword>
<dbReference type="Proteomes" id="UP000694385">
    <property type="component" value="Unassembled WGS sequence"/>
</dbReference>
<keyword evidence="1" id="KW-0732">Signal</keyword>
<evidence type="ECO:0000256" key="1">
    <source>
        <dbReference type="SAM" id="SignalP"/>
    </source>
</evidence>
<feature type="chain" id="PRO_5034522376" evidence="1">
    <location>
        <begin position="18"/>
        <end position="41"/>
    </location>
</feature>
<protein>
    <submittedName>
        <fullName evidence="2">Uncharacterized protein</fullName>
    </submittedName>
</protein>
<feature type="signal peptide" evidence="1">
    <location>
        <begin position="1"/>
        <end position="17"/>
    </location>
</feature>
<proteinExistence type="predicted"/>
<sequence length="41" mass="4623">MLLLPTLVLFARLACRAQEMQGRNVGAYFYCKGTLGHLRLP</sequence>
<evidence type="ECO:0000313" key="3">
    <source>
        <dbReference type="Proteomes" id="UP000694385"/>
    </source>
</evidence>